<dbReference type="PANTHER" id="PTHR19256">
    <property type="entry name" value="T-CELL RECEPTOR GAMMA CHAIN"/>
    <property type="match status" value="1"/>
</dbReference>
<reference evidence="8" key="3">
    <citation type="submission" date="2025-09" db="UniProtKB">
        <authorList>
            <consortium name="Ensembl"/>
        </authorList>
    </citation>
    <scope>IDENTIFICATION</scope>
</reference>
<evidence type="ECO:0000256" key="6">
    <source>
        <dbReference type="ARBA" id="ARBA00023319"/>
    </source>
</evidence>
<evidence type="ECO:0000256" key="2">
    <source>
        <dbReference type="ARBA" id="ARBA00022692"/>
    </source>
</evidence>
<dbReference type="PROSITE" id="PS50835">
    <property type="entry name" value="IG_LIKE"/>
    <property type="match status" value="1"/>
</dbReference>
<dbReference type="InterPro" id="IPR013106">
    <property type="entry name" value="Ig_V-set"/>
</dbReference>
<sequence length="133" mass="15330">MLSNMYMIFLSLTQGKYINEPSLTKLEGKTVFISCKVAGLFGSDYVHWYQKKDGEPFTRILYVKGDGTGLTTEPNHPDSKDFTVKTDRQSSDYQLKVYPARKSHSAVYYCACWDTSRHSDRNYSHPVQKLAHY</sequence>
<dbReference type="InterPro" id="IPR007110">
    <property type="entry name" value="Ig-like_dom"/>
</dbReference>
<evidence type="ECO:0000313" key="8">
    <source>
        <dbReference type="Ensembl" id="ENSEEEP00000057008.1"/>
    </source>
</evidence>
<proteinExistence type="predicted"/>
<dbReference type="PANTHER" id="PTHR19256:SF65">
    <property type="entry name" value="T CELL RECEPTOR GAMMA CONSTANT 1-RELATED"/>
    <property type="match status" value="1"/>
</dbReference>
<comment type="subcellular location">
    <subcellularLocation>
        <location evidence="1">Membrane</location>
    </subcellularLocation>
</comment>
<dbReference type="SMART" id="SM00409">
    <property type="entry name" value="IG"/>
    <property type="match status" value="1"/>
</dbReference>
<dbReference type="InterPro" id="IPR036179">
    <property type="entry name" value="Ig-like_dom_sf"/>
</dbReference>
<dbReference type="Pfam" id="PF07686">
    <property type="entry name" value="V-set"/>
    <property type="match status" value="1"/>
</dbReference>
<keyword evidence="9" id="KW-1185">Reference proteome</keyword>
<accession>A0AAY5EJB0</accession>
<keyword evidence="4" id="KW-0472">Membrane</keyword>
<keyword evidence="3" id="KW-1133">Transmembrane helix</keyword>
<keyword evidence="5" id="KW-0675">Receptor</keyword>
<keyword evidence="6" id="KW-0393">Immunoglobulin domain</keyword>
<evidence type="ECO:0000256" key="1">
    <source>
        <dbReference type="ARBA" id="ARBA00004370"/>
    </source>
</evidence>
<name>A0AAY5EJB0_ELEEL</name>
<evidence type="ECO:0000256" key="5">
    <source>
        <dbReference type="ARBA" id="ARBA00023170"/>
    </source>
</evidence>
<dbReference type="Proteomes" id="UP000314983">
    <property type="component" value="Chromosome 18"/>
</dbReference>
<dbReference type="InterPro" id="IPR051117">
    <property type="entry name" value="TRG_var/const_region"/>
</dbReference>
<dbReference type="GO" id="GO:0016020">
    <property type="term" value="C:membrane"/>
    <property type="evidence" value="ECO:0007669"/>
    <property type="project" value="UniProtKB-SubCell"/>
</dbReference>
<dbReference type="Ensembl" id="ENSEEET00000058534.1">
    <property type="protein sequence ID" value="ENSEEEP00000057008.1"/>
    <property type="gene ID" value="ENSEEEG00000027108.1"/>
</dbReference>
<evidence type="ECO:0000256" key="4">
    <source>
        <dbReference type="ARBA" id="ARBA00023136"/>
    </source>
</evidence>
<evidence type="ECO:0000313" key="9">
    <source>
        <dbReference type="Proteomes" id="UP000314983"/>
    </source>
</evidence>
<keyword evidence="2" id="KW-0812">Transmembrane</keyword>
<reference evidence="8 9" key="1">
    <citation type="submission" date="2020-05" db="EMBL/GenBank/DDBJ databases">
        <title>Electrophorus electricus (electric eel) genome, fEleEle1, primary haplotype.</title>
        <authorList>
            <person name="Myers G."/>
            <person name="Meyer A."/>
            <person name="Fedrigo O."/>
            <person name="Formenti G."/>
            <person name="Rhie A."/>
            <person name="Tracey A."/>
            <person name="Sims Y."/>
            <person name="Jarvis E.D."/>
        </authorList>
    </citation>
    <scope>NUCLEOTIDE SEQUENCE [LARGE SCALE GENOMIC DNA]</scope>
</reference>
<feature type="domain" description="Ig-like" evidence="7">
    <location>
        <begin position="27"/>
        <end position="124"/>
    </location>
</feature>
<dbReference type="Gene3D" id="2.60.40.10">
    <property type="entry name" value="Immunoglobulins"/>
    <property type="match status" value="1"/>
</dbReference>
<organism evidence="8 9">
    <name type="scientific">Electrophorus electricus</name>
    <name type="common">Electric eel</name>
    <name type="synonym">Gymnotus electricus</name>
    <dbReference type="NCBI Taxonomy" id="8005"/>
    <lineage>
        <taxon>Eukaryota</taxon>
        <taxon>Metazoa</taxon>
        <taxon>Chordata</taxon>
        <taxon>Craniata</taxon>
        <taxon>Vertebrata</taxon>
        <taxon>Euteleostomi</taxon>
        <taxon>Actinopterygii</taxon>
        <taxon>Neopterygii</taxon>
        <taxon>Teleostei</taxon>
        <taxon>Ostariophysi</taxon>
        <taxon>Gymnotiformes</taxon>
        <taxon>Gymnotoidei</taxon>
        <taxon>Gymnotidae</taxon>
        <taxon>Electrophorus</taxon>
    </lineage>
</organism>
<dbReference type="InterPro" id="IPR013783">
    <property type="entry name" value="Ig-like_fold"/>
</dbReference>
<dbReference type="SUPFAM" id="SSF48726">
    <property type="entry name" value="Immunoglobulin"/>
    <property type="match status" value="1"/>
</dbReference>
<reference evidence="8" key="2">
    <citation type="submission" date="2025-08" db="UniProtKB">
        <authorList>
            <consortium name="Ensembl"/>
        </authorList>
    </citation>
    <scope>IDENTIFICATION</scope>
</reference>
<dbReference type="InterPro" id="IPR003599">
    <property type="entry name" value="Ig_sub"/>
</dbReference>
<evidence type="ECO:0000259" key="7">
    <source>
        <dbReference type="PROSITE" id="PS50835"/>
    </source>
</evidence>
<dbReference type="AlphaFoldDB" id="A0AAY5EJB0"/>
<protein>
    <recommendedName>
        <fullName evidence="7">Ig-like domain-containing protein</fullName>
    </recommendedName>
</protein>
<dbReference type="GeneTree" id="ENSGT00940000168125"/>
<evidence type="ECO:0000256" key="3">
    <source>
        <dbReference type="ARBA" id="ARBA00022989"/>
    </source>
</evidence>